<dbReference type="AlphaFoldDB" id="A0AAF3F983"/>
<proteinExistence type="predicted"/>
<keyword evidence="2" id="KW-1185">Reference proteome</keyword>
<evidence type="ECO:0000259" key="1">
    <source>
        <dbReference type="Pfam" id="PF01823"/>
    </source>
</evidence>
<sequence>MAQWERLLAINDAYINGLPWRARYLAELMIRDYGTHVITRTELGAVIEQEDYVESNIREHQEIRFSEVRAAASASFLSNVGVFSGGISYSTQTYTKSKEHFENSLKHTQIKSRGGPNVNRLFSVEPGSNTSHLLVDDLVVIDRSGIPLFTMINEQTMRGYDHATITRISNAIRNATETYYRMNKIQGCMDPRAQNFDLRANVNGSCIASYHNDTIGGVYQKCSIVAAHEGDEYVAGFYPHEQQSLCANFTQKNGATGDFSCPDFHETIELFHGNIGIPHLEIPYCWQKCSTFNGGIFTKKHTIAERNRLFRQGQVNLFTGSAACPGYYQEYRVFRDTIVCLSRNYQADSIYEIKLDRFFSCQQPREDQRCGRDIPSIWSPQRMDATFSFV</sequence>
<evidence type="ECO:0000313" key="2">
    <source>
        <dbReference type="Proteomes" id="UP000887575"/>
    </source>
</evidence>
<name>A0AAF3F983_9BILA</name>
<accession>A0AAF3F983</accession>
<dbReference type="Proteomes" id="UP000887575">
    <property type="component" value="Unassembled WGS sequence"/>
</dbReference>
<organism evidence="2 3">
    <name type="scientific">Mesorhabditis belari</name>
    <dbReference type="NCBI Taxonomy" id="2138241"/>
    <lineage>
        <taxon>Eukaryota</taxon>
        <taxon>Metazoa</taxon>
        <taxon>Ecdysozoa</taxon>
        <taxon>Nematoda</taxon>
        <taxon>Chromadorea</taxon>
        <taxon>Rhabditida</taxon>
        <taxon>Rhabditina</taxon>
        <taxon>Rhabditomorpha</taxon>
        <taxon>Rhabditoidea</taxon>
        <taxon>Rhabditidae</taxon>
        <taxon>Mesorhabditinae</taxon>
        <taxon>Mesorhabditis</taxon>
    </lineage>
</organism>
<dbReference type="Pfam" id="PF01823">
    <property type="entry name" value="MACPF"/>
    <property type="match status" value="1"/>
</dbReference>
<reference evidence="3" key="1">
    <citation type="submission" date="2024-02" db="UniProtKB">
        <authorList>
            <consortium name="WormBaseParasite"/>
        </authorList>
    </citation>
    <scope>IDENTIFICATION</scope>
</reference>
<feature type="domain" description="MACPF" evidence="1">
    <location>
        <begin position="28"/>
        <end position="177"/>
    </location>
</feature>
<dbReference type="WBParaSite" id="MBELARI_LOCUS3410">
    <property type="protein sequence ID" value="MBELARI_LOCUS3410"/>
    <property type="gene ID" value="MBELARI_LOCUS3410"/>
</dbReference>
<protein>
    <recommendedName>
        <fullName evidence="1">MACPF domain-containing protein</fullName>
    </recommendedName>
</protein>
<dbReference type="InterPro" id="IPR020864">
    <property type="entry name" value="MACPF"/>
</dbReference>
<evidence type="ECO:0000313" key="3">
    <source>
        <dbReference type="WBParaSite" id="MBELARI_LOCUS3410"/>
    </source>
</evidence>